<keyword evidence="9 10" id="KW-0915">Sodium</keyword>
<dbReference type="GO" id="GO:0051603">
    <property type="term" value="P:proteolysis involved in protein catabolic process"/>
    <property type="evidence" value="ECO:0007669"/>
    <property type="project" value="InterPro"/>
</dbReference>
<dbReference type="SUPFAM" id="SSF56235">
    <property type="entry name" value="N-terminal nucleophile aminohydrolases (Ntn hydrolases)"/>
    <property type="match status" value="1"/>
</dbReference>
<keyword evidence="3 10" id="KW-0963">Cytoplasm</keyword>
<dbReference type="GO" id="GO:0004298">
    <property type="term" value="F:threonine-type endopeptidase activity"/>
    <property type="evidence" value="ECO:0007669"/>
    <property type="project" value="UniProtKB-KW"/>
</dbReference>
<proteinExistence type="inferred from homology"/>
<keyword evidence="5 10" id="KW-0645">Protease</keyword>
<keyword evidence="6 10" id="KW-0888">Threonine protease</keyword>
<evidence type="ECO:0000256" key="9">
    <source>
        <dbReference type="ARBA" id="ARBA00023053"/>
    </source>
</evidence>
<accession>A0A517Z8V3</accession>
<gene>
    <name evidence="11" type="primary">clpQ</name>
    <name evidence="10" type="synonym">hslV</name>
    <name evidence="11" type="ORF">Mal4_32440</name>
</gene>
<evidence type="ECO:0000256" key="4">
    <source>
        <dbReference type="ARBA" id="ARBA00022533"/>
    </source>
</evidence>
<evidence type="ECO:0000256" key="7">
    <source>
        <dbReference type="ARBA" id="ARBA00022723"/>
    </source>
</evidence>
<comment type="catalytic activity">
    <reaction evidence="10">
        <text>ATP-dependent cleavage of peptide bonds with broad specificity.</text>
        <dbReference type="EC" id="3.4.25.2"/>
    </reaction>
</comment>
<dbReference type="InterPro" id="IPR022281">
    <property type="entry name" value="ATP-dep_Prtase_HsIV_su"/>
</dbReference>
<dbReference type="PANTHER" id="PTHR32194:SF0">
    <property type="entry name" value="ATP-DEPENDENT PROTEASE SUBUNIT HSLV"/>
    <property type="match status" value="1"/>
</dbReference>
<comment type="subunit">
    <text evidence="10">A double ring-shaped homohexamer of HslV is capped on each side by a ring-shaped HslU homohexamer. The assembly of the HslU/HslV complex is dependent on binding of ATP.</text>
</comment>
<evidence type="ECO:0000256" key="5">
    <source>
        <dbReference type="ARBA" id="ARBA00022670"/>
    </source>
</evidence>
<dbReference type="RefSeq" id="WP_315852245.1">
    <property type="nucleotide sequence ID" value="NZ_CP036275.1"/>
</dbReference>
<dbReference type="PROSITE" id="PS51476">
    <property type="entry name" value="PROTEASOME_BETA_2"/>
    <property type="match status" value="1"/>
</dbReference>
<dbReference type="PANTHER" id="PTHR32194">
    <property type="entry name" value="METALLOPROTEASE TLDD"/>
    <property type="match status" value="1"/>
</dbReference>
<protein>
    <recommendedName>
        <fullName evidence="10">ATP-dependent protease subunit HslV</fullName>
        <ecNumber evidence="10">3.4.25.2</ecNumber>
    </recommendedName>
</protein>
<comment type="subcellular location">
    <subcellularLocation>
        <location evidence="1 10">Cytoplasm</location>
    </subcellularLocation>
</comment>
<dbReference type="EMBL" id="CP036275">
    <property type="protein sequence ID" value="QDU38912.1"/>
    <property type="molecule type" value="Genomic_DNA"/>
</dbReference>
<dbReference type="KEGG" id="mri:Mal4_32440"/>
<evidence type="ECO:0000256" key="3">
    <source>
        <dbReference type="ARBA" id="ARBA00022490"/>
    </source>
</evidence>
<dbReference type="HAMAP" id="MF_00248">
    <property type="entry name" value="HslV"/>
    <property type="match status" value="1"/>
</dbReference>
<organism evidence="11 12">
    <name type="scientific">Maioricimonas rarisocia</name>
    <dbReference type="NCBI Taxonomy" id="2528026"/>
    <lineage>
        <taxon>Bacteria</taxon>
        <taxon>Pseudomonadati</taxon>
        <taxon>Planctomycetota</taxon>
        <taxon>Planctomycetia</taxon>
        <taxon>Planctomycetales</taxon>
        <taxon>Planctomycetaceae</taxon>
        <taxon>Maioricimonas</taxon>
    </lineage>
</organism>
<dbReference type="InterPro" id="IPR001353">
    <property type="entry name" value="Proteasome_sua/b"/>
</dbReference>
<evidence type="ECO:0000256" key="6">
    <source>
        <dbReference type="ARBA" id="ARBA00022698"/>
    </source>
</evidence>
<keyword evidence="12" id="KW-1185">Reference proteome</keyword>
<dbReference type="AlphaFoldDB" id="A0A517Z8V3"/>
<dbReference type="Pfam" id="PF00227">
    <property type="entry name" value="Proteasome"/>
    <property type="match status" value="1"/>
</dbReference>
<feature type="binding site" evidence="10">
    <location>
        <position position="176"/>
    </location>
    <ligand>
        <name>Na(+)</name>
        <dbReference type="ChEBI" id="CHEBI:29101"/>
    </ligand>
</feature>
<dbReference type="Gene3D" id="3.60.20.10">
    <property type="entry name" value="Glutamine Phosphoribosylpyrophosphate, subunit 1, domain 1"/>
    <property type="match status" value="1"/>
</dbReference>
<dbReference type="GO" id="GO:0005839">
    <property type="term" value="C:proteasome core complex"/>
    <property type="evidence" value="ECO:0007669"/>
    <property type="project" value="InterPro"/>
</dbReference>
<keyword evidence="4 10" id="KW-0021">Allosteric enzyme</keyword>
<comment type="similarity">
    <text evidence="2 10">Belongs to the peptidase T1B family. HslV subfamily.</text>
</comment>
<dbReference type="NCBIfam" id="TIGR03692">
    <property type="entry name" value="ATP_dep_HslV"/>
    <property type="match status" value="1"/>
</dbReference>
<dbReference type="InterPro" id="IPR023333">
    <property type="entry name" value="Proteasome_suB-type"/>
</dbReference>
<evidence type="ECO:0000256" key="2">
    <source>
        <dbReference type="ARBA" id="ARBA00006053"/>
    </source>
</evidence>
<feature type="binding site" evidence="10">
    <location>
        <position position="179"/>
    </location>
    <ligand>
        <name>Na(+)</name>
        <dbReference type="ChEBI" id="CHEBI:29101"/>
    </ligand>
</feature>
<dbReference type="GO" id="GO:0046872">
    <property type="term" value="F:metal ion binding"/>
    <property type="evidence" value="ECO:0007669"/>
    <property type="project" value="UniProtKB-KW"/>
</dbReference>
<name>A0A517Z8V3_9PLAN</name>
<evidence type="ECO:0000256" key="10">
    <source>
        <dbReference type="HAMAP-Rule" id="MF_00248"/>
    </source>
</evidence>
<reference evidence="11 12" key="1">
    <citation type="submission" date="2019-02" db="EMBL/GenBank/DDBJ databases">
        <title>Deep-cultivation of Planctomycetes and their phenomic and genomic characterization uncovers novel biology.</title>
        <authorList>
            <person name="Wiegand S."/>
            <person name="Jogler M."/>
            <person name="Boedeker C."/>
            <person name="Pinto D."/>
            <person name="Vollmers J."/>
            <person name="Rivas-Marin E."/>
            <person name="Kohn T."/>
            <person name="Peeters S.H."/>
            <person name="Heuer A."/>
            <person name="Rast P."/>
            <person name="Oberbeckmann S."/>
            <person name="Bunk B."/>
            <person name="Jeske O."/>
            <person name="Meyerdierks A."/>
            <person name="Storesund J.E."/>
            <person name="Kallscheuer N."/>
            <person name="Luecker S."/>
            <person name="Lage O.M."/>
            <person name="Pohl T."/>
            <person name="Merkel B.J."/>
            <person name="Hornburger P."/>
            <person name="Mueller R.-W."/>
            <person name="Bruemmer F."/>
            <person name="Labrenz M."/>
            <person name="Spormann A.M."/>
            <person name="Op den Camp H."/>
            <person name="Overmann J."/>
            <person name="Amann R."/>
            <person name="Jetten M.S.M."/>
            <person name="Mascher T."/>
            <person name="Medema M.H."/>
            <person name="Devos D.P."/>
            <person name="Kaster A.-K."/>
            <person name="Ovreas L."/>
            <person name="Rohde M."/>
            <person name="Galperin M.Y."/>
            <person name="Jogler C."/>
        </authorList>
    </citation>
    <scope>NUCLEOTIDE SEQUENCE [LARGE SCALE GENOMIC DNA]</scope>
    <source>
        <strain evidence="11 12">Mal4</strain>
    </source>
</reference>
<evidence type="ECO:0000313" key="11">
    <source>
        <dbReference type="EMBL" id="QDU38912.1"/>
    </source>
</evidence>
<dbReference type="CDD" id="cd01913">
    <property type="entry name" value="protease_HslV"/>
    <property type="match status" value="1"/>
</dbReference>
<dbReference type="EC" id="3.4.25.2" evidence="10"/>
<dbReference type="NCBIfam" id="NF003964">
    <property type="entry name" value="PRK05456.1"/>
    <property type="match status" value="1"/>
</dbReference>
<evidence type="ECO:0000256" key="8">
    <source>
        <dbReference type="ARBA" id="ARBA00022801"/>
    </source>
</evidence>
<dbReference type="GO" id="GO:0009376">
    <property type="term" value="C:HslUV protease complex"/>
    <property type="evidence" value="ECO:0007669"/>
    <property type="project" value="UniProtKB-UniRule"/>
</dbReference>
<evidence type="ECO:0000256" key="1">
    <source>
        <dbReference type="ARBA" id="ARBA00004496"/>
    </source>
</evidence>
<evidence type="ECO:0000313" key="12">
    <source>
        <dbReference type="Proteomes" id="UP000320496"/>
    </source>
</evidence>
<keyword evidence="8 10" id="KW-0378">Hydrolase</keyword>
<sequence length="192" mass="20735">MNDHPIPSHSKRIPARSTTILSVRHNGQVAIGGDGQVTYGSSILKQDTRKLRKLLNDQVIVGFAGSTADAFALMERFEAKAKDYPGNLPRAATELARDWRTDRMLRRLEAMMIVVNPEHNLLITGQGDVVSPSDGILGIGSGGQFAVAAARGLVRHASLSAADIVRESLAIASEIDVYTNSNIVVEEFPCRS</sequence>
<dbReference type="Proteomes" id="UP000320496">
    <property type="component" value="Chromosome"/>
</dbReference>
<feature type="active site" evidence="10">
    <location>
        <position position="18"/>
    </location>
</feature>
<keyword evidence="7 10" id="KW-0479">Metal-binding</keyword>
<comment type="activity regulation">
    <text evidence="10">Allosterically activated by HslU binding.</text>
</comment>
<comment type="function">
    <text evidence="10">Protease subunit of a proteasome-like degradation complex believed to be a general protein degrading machinery.</text>
</comment>
<dbReference type="InterPro" id="IPR029055">
    <property type="entry name" value="Ntn_hydrolases_N"/>
</dbReference>
<feature type="binding site" evidence="10">
    <location>
        <position position="173"/>
    </location>
    <ligand>
        <name>Na(+)</name>
        <dbReference type="ChEBI" id="CHEBI:29101"/>
    </ligand>
</feature>